<dbReference type="Proteomes" id="UP000324800">
    <property type="component" value="Unassembled WGS sequence"/>
</dbReference>
<sequence length="153" mass="15857">MGSATYQKGPQAVTNPSQNLSIGAAAVFVPLNSINLIELNTQIAEPLAPSGARVYPVPPENNQVSAQLHLVQSMMKHNPNVMLSIALLDNPSGLKNFVSKILHGVTSAAKWVAPVLHKVMVAVSGPIGTINPTAGMIARGIGGAAGMANMFLI</sequence>
<reference evidence="1 2" key="1">
    <citation type="submission" date="2019-03" db="EMBL/GenBank/DDBJ databases">
        <title>Single cell metagenomics reveals metabolic interactions within the superorganism composed of flagellate Streblomastix strix and complex community of Bacteroidetes bacteria on its surface.</title>
        <authorList>
            <person name="Treitli S.C."/>
            <person name="Kolisko M."/>
            <person name="Husnik F."/>
            <person name="Keeling P."/>
            <person name="Hampl V."/>
        </authorList>
    </citation>
    <scope>NUCLEOTIDE SEQUENCE [LARGE SCALE GENOMIC DNA]</scope>
    <source>
        <strain evidence="1">ST1C</strain>
    </source>
</reference>
<evidence type="ECO:0000313" key="2">
    <source>
        <dbReference type="Proteomes" id="UP000324800"/>
    </source>
</evidence>
<comment type="caution">
    <text evidence="1">The sequence shown here is derived from an EMBL/GenBank/DDBJ whole genome shotgun (WGS) entry which is preliminary data.</text>
</comment>
<dbReference type="AlphaFoldDB" id="A0A5J4VR31"/>
<protein>
    <submittedName>
        <fullName evidence="1">Uncharacterized protein</fullName>
    </submittedName>
</protein>
<dbReference type="EMBL" id="SNRW01005618">
    <property type="protein sequence ID" value="KAA6384716.1"/>
    <property type="molecule type" value="Genomic_DNA"/>
</dbReference>
<organism evidence="1 2">
    <name type="scientific">Streblomastix strix</name>
    <dbReference type="NCBI Taxonomy" id="222440"/>
    <lineage>
        <taxon>Eukaryota</taxon>
        <taxon>Metamonada</taxon>
        <taxon>Preaxostyla</taxon>
        <taxon>Oxymonadida</taxon>
        <taxon>Streblomastigidae</taxon>
        <taxon>Streblomastix</taxon>
    </lineage>
</organism>
<name>A0A5J4VR31_9EUKA</name>
<accession>A0A5J4VR31</accession>
<gene>
    <name evidence="1" type="ORF">EZS28_019757</name>
</gene>
<proteinExistence type="predicted"/>
<evidence type="ECO:0000313" key="1">
    <source>
        <dbReference type="EMBL" id="KAA6384716.1"/>
    </source>
</evidence>